<evidence type="ECO:0000256" key="4">
    <source>
        <dbReference type="ARBA" id="ARBA00022603"/>
    </source>
</evidence>
<comment type="catalytic activity">
    <reaction evidence="10">
        <text>L-arginyl-[protein] + 2 S-adenosyl-L-methionine = N(omega),N(omega)-dimethyl-L-arginyl-[protein] + 2 S-adenosyl-L-homocysteine + 2 H(+)</text>
        <dbReference type="Rhea" id="RHEA:48096"/>
        <dbReference type="Rhea" id="RHEA-COMP:10532"/>
        <dbReference type="Rhea" id="RHEA-COMP:11991"/>
        <dbReference type="ChEBI" id="CHEBI:15378"/>
        <dbReference type="ChEBI" id="CHEBI:29965"/>
        <dbReference type="ChEBI" id="CHEBI:57856"/>
        <dbReference type="ChEBI" id="CHEBI:59789"/>
        <dbReference type="ChEBI" id="CHEBI:61897"/>
        <dbReference type="EC" id="2.1.1.319"/>
    </reaction>
    <physiologicalReaction direction="left-to-right" evidence="10">
        <dbReference type="Rhea" id="RHEA:48097"/>
    </physiologicalReaction>
</comment>
<dbReference type="EMBL" id="MU069679">
    <property type="protein sequence ID" value="KAF5835997.1"/>
    <property type="molecule type" value="Genomic_DNA"/>
</dbReference>
<feature type="compositionally biased region" description="Low complexity" evidence="13">
    <location>
        <begin position="217"/>
        <end position="235"/>
    </location>
</feature>
<dbReference type="InterPro" id="IPR025799">
    <property type="entry name" value="Arg_MeTrfase"/>
</dbReference>
<evidence type="ECO:0000256" key="10">
    <source>
        <dbReference type="ARBA" id="ARBA00047384"/>
    </source>
</evidence>
<comment type="caution">
    <text evidence="17">The sequence shown here is derived from an EMBL/GenBank/DDBJ whole genome shotgun (WGS) entry which is preliminary data.</text>
</comment>
<dbReference type="GO" id="GO:0008168">
    <property type="term" value="F:methyltransferase activity"/>
    <property type="evidence" value="ECO:0007669"/>
    <property type="project" value="UniProtKB-KW"/>
</dbReference>
<evidence type="ECO:0000259" key="16">
    <source>
        <dbReference type="Pfam" id="PF22528"/>
    </source>
</evidence>
<evidence type="ECO:0000256" key="11">
    <source>
        <dbReference type="ARBA" id="ARBA00049303"/>
    </source>
</evidence>
<dbReference type="Gene3D" id="2.70.160.11">
    <property type="entry name" value="Hnrnp arginine n-methyltransferase1"/>
    <property type="match status" value="1"/>
</dbReference>
<keyword evidence="3" id="KW-0963">Cytoplasm</keyword>
<dbReference type="InterPro" id="IPR041698">
    <property type="entry name" value="Methyltransf_25"/>
</dbReference>
<dbReference type="Gene3D" id="3.40.50.150">
    <property type="entry name" value="Vaccinia Virus protein VP39"/>
    <property type="match status" value="1"/>
</dbReference>
<feature type="region of interest" description="Disordered" evidence="13">
    <location>
        <begin position="210"/>
        <end position="285"/>
    </location>
</feature>
<evidence type="ECO:0000259" key="15">
    <source>
        <dbReference type="Pfam" id="PF21137"/>
    </source>
</evidence>
<dbReference type="CDD" id="cd02440">
    <property type="entry name" value="AdoMet_MTases"/>
    <property type="match status" value="1"/>
</dbReference>
<dbReference type="PROSITE" id="PS51678">
    <property type="entry name" value="SAM_MT_PRMT"/>
    <property type="match status" value="1"/>
</dbReference>
<dbReference type="SUPFAM" id="SSF53335">
    <property type="entry name" value="S-adenosyl-L-methionine-dependent methyltransferases"/>
    <property type="match status" value="1"/>
</dbReference>
<dbReference type="Pfam" id="PF21137">
    <property type="entry name" value="ANM3_C2H2_Zf"/>
    <property type="match status" value="1"/>
</dbReference>
<dbReference type="InterPro" id="IPR029063">
    <property type="entry name" value="SAM-dependent_MTases_sf"/>
</dbReference>
<name>A0ABQ7GN13_DUNSA</name>
<feature type="domain" description="Methyltransferase" evidence="14">
    <location>
        <begin position="333"/>
        <end position="438"/>
    </location>
</feature>
<dbReference type="PANTHER" id="PTHR11006">
    <property type="entry name" value="PROTEIN ARGININE N-METHYLTRANSFERASE"/>
    <property type="match status" value="1"/>
</dbReference>
<feature type="region of interest" description="Disordered" evidence="13">
    <location>
        <begin position="89"/>
        <end position="111"/>
    </location>
</feature>
<feature type="region of interest" description="Disordered" evidence="13">
    <location>
        <begin position="140"/>
        <end position="167"/>
    </location>
</feature>
<protein>
    <recommendedName>
        <fullName evidence="2">type I protein arginine methyltransferase</fullName>
        <ecNumber evidence="2">2.1.1.319</ecNumber>
    </recommendedName>
</protein>
<dbReference type="InterPro" id="IPR049482">
    <property type="entry name" value="ANM3-like_C2H2_Zf"/>
</dbReference>
<dbReference type="GO" id="GO:0032259">
    <property type="term" value="P:methylation"/>
    <property type="evidence" value="ECO:0007669"/>
    <property type="project" value="UniProtKB-KW"/>
</dbReference>
<dbReference type="Pfam" id="PF13649">
    <property type="entry name" value="Methyltransf_25"/>
    <property type="match status" value="1"/>
</dbReference>
<feature type="domain" description="Protein arginine N-methyltransferase 3-like C2H2 zinc finger" evidence="15">
    <location>
        <begin position="70"/>
        <end position="120"/>
    </location>
</feature>
<evidence type="ECO:0000259" key="14">
    <source>
        <dbReference type="Pfam" id="PF13649"/>
    </source>
</evidence>
<comment type="catalytic activity">
    <reaction evidence="11">
        <text>L-arginyl-[protein] + S-adenosyl-L-methionine = N(omega)-methyl-L-arginyl-[protein] + S-adenosyl-L-homocysteine + H(+)</text>
        <dbReference type="Rhea" id="RHEA:48100"/>
        <dbReference type="Rhea" id="RHEA-COMP:10532"/>
        <dbReference type="Rhea" id="RHEA-COMP:11990"/>
        <dbReference type="ChEBI" id="CHEBI:15378"/>
        <dbReference type="ChEBI" id="CHEBI:29965"/>
        <dbReference type="ChEBI" id="CHEBI:57856"/>
        <dbReference type="ChEBI" id="CHEBI:59789"/>
        <dbReference type="ChEBI" id="CHEBI:65280"/>
    </reaction>
    <physiologicalReaction direction="left-to-right" evidence="11">
        <dbReference type="Rhea" id="RHEA:48101"/>
    </physiologicalReaction>
</comment>
<feature type="domain" description="Protein arginine N-methyltransferase" evidence="16">
    <location>
        <begin position="468"/>
        <end position="598"/>
    </location>
</feature>
<dbReference type="PANTHER" id="PTHR11006:SF89">
    <property type="entry name" value="PROTEIN ARGININE N-METHYLTRANSFERASE 3-RELATED"/>
    <property type="match status" value="1"/>
</dbReference>
<keyword evidence="6 12" id="KW-0949">S-adenosyl-L-methionine</keyword>
<organism evidence="17 18">
    <name type="scientific">Dunaliella salina</name>
    <name type="common">Green alga</name>
    <name type="synonym">Protococcus salinus</name>
    <dbReference type="NCBI Taxonomy" id="3046"/>
    <lineage>
        <taxon>Eukaryota</taxon>
        <taxon>Viridiplantae</taxon>
        <taxon>Chlorophyta</taxon>
        <taxon>core chlorophytes</taxon>
        <taxon>Chlorophyceae</taxon>
        <taxon>CS clade</taxon>
        <taxon>Chlamydomonadales</taxon>
        <taxon>Dunaliellaceae</taxon>
        <taxon>Dunaliella</taxon>
    </lineage>
</organism>
<evidence type="ECO:0000256" key="13">
    <source>
        <dbReference type="SAM" id="MobiDB-lite"/>
    </source>
</evidence>
<comment type="subcellular location">
    <subcellularLocation>
        <location evidence="1">Cytoplasm</location>
        <location evidence="1">Cytosol</location>
    </subcellularLocation>
</comment>
<reference evidence="17" key="1">
    <citation type="submission" date="2017-08" db="EMBL/GenBank/DDBJ databases">
        <authorList>
            <person name="Polle J.E."/>
            <person name="Barry K."/>
            <person name="Cushman J."/>
            <person name="Schmutz J."/>
            <person name="Tran D."/>
            <person name="Hathwaick L.T."/>
            <person name="Yim W.C."/>
            <person name="Jenkins J."/>
            <person name="Mckie-Krisberg Z.M."/>
            <person name="Prochnik S."/>
            <person name="Lindquist E."/>
            <person name="Dockter R.B."/>
            <person name="Adam C."/>
            <person name="Molina H."/>
            <person name="Bunkerborg J."/>
            <person name="Jin E."/>
            <person name="Buchheim M."/>
            <person name="Magnuson J."/>
        </authorList>
    </citation>
    <scope>NUCLEOTIDE SEQUENCE</scope>
    <source>
        <strain evidence="17">CCAP 19/18</strain>
    </source>
</reference>
<dbReference type="EC" id="2.1.1.319" evidence="2"/>
<evidence type="ECO:0000256" key="1">
    <source>
        <dbReference type="ARBA" id="ARBA00004514"/>
    </source>
</evidence>
<keyword evidence="8" id="KW-0863">Zinc-finger</keyword>
<dbReference type="InterPro" id="IPR036236">
    <property type="entry name" value="Znf_C2H2_sf"/>
</dbReference>
<dbReference type="Proteomes" id="UP000815325">
    <property type="component" value="Unassembled WGS sequence"/>
</dbReference>
<evidence type="ECO:0000256" key="12">
    <source>
        <dbReference type="PROSITE-ProRule" id="PRU01015"/>
    </source>
</evidence>
<proteinExistence type="predicted"/>
<evidence type="ECO:0000256" key="8">
    <source>
        <dbReference type="ARBA" id="ARBA00022771"/>
    </source>
</evidence>
<evidence type="ECO:0000256" key="7">
    <source>
        <dbReference type="ARBA" id="ARBA00022723"/>
    </source>
</evidence>
<gene>
    <name evidence="17" type="ORF">DUNSADRAFT_6567</name>
</gene>
<keyword evidence="5 12" id="KW-0808">Transferase</keyword>
<keyword evidence="9" id="KW-0862">Zinc</keyword>
<evidence type="ECO:0000256" key="2">
    <source>
        <dbReference type="ARBA" id="ARBA00011925"/>
    </source>
</evidence>
<evidence type="ECO:0000313" key="18">
    <source>
        <dbReference type="Proteomes" id="UP000815325"/>
    </source>
</evidence>
<accession>A0ABQ7GN13</accession>
<evidence type="ECO:0000256" key="5">
    <source>
        <dbReference type="ARBA" id="ARBA00022679"/>
    </source>
</evidence>
<sequence>MDSSSEDEDMQQGQEEWEEWEEGGGEEGEDSEPTPSLFEPALLLPSPLAAIEHDAQKHGFNLLTFILQAHLDEYDIIRVINYVRHEVKQGRNPLPLPPHPKTSDSSLGRAPWQDDKYLIPVLPEDPLLCFDFQEAVEQLRQQQQLEDPGSAHQAAAQPHDQQQQLERQQIRDLREENRLLRDENEALRELVLQLRLDVMPAELRLEEAERAGTRGMASASTATPPSSSLAAGTSAIPTMVGGSTGHGLAASQEGLPSSNQGGSNAAAVAESSAAANGGRAPAGQAARDEVDASYFDSYSGFNIHREMLSDQPRTNAYRMALEGNPSLISGKRVLDVGCGTGILSLFAARTGARSVVAIDGSPDIAKFAEQIADANGYSKRAGGPLEVVSARVEQLAQLPGGIDKVDVIVSEWMGYALLFETMLDSVLYARDKWLAPGGVVLPDMASIHLAGAGEGALSNGPAELSFWKSMDLCTMRSEDQDFTTEFVLHARDGAPSSVLEVGVLGVSTNVHAIVLWFDTAFSAARCPEVEVVLSTSPEAPITHWAQTVLPLKHPLTIRAPGAAAEGGDLKWTCEIRGRLSMARNKSKHRSLDISLEHSAVLADKSVVQDTMVYAMNVLQ</sequence>
<feature type="compositionally biased region" description="Low complexity" evidence="13">
    <location>
        <begin position="261"/>
        <end position="278"/>
    </location>
</feature>
<evidence type="ECO:0000313" key="17">
    <source>
        <dbReference type="EMBL" id="KAF5835997.1"/>
    </source>
</evidence>
<keyword evidence="4 12" id="KW-0489">Methyltransferase</keyword>
<dbReference type="SUPFAM" id="SSF57667">
    <property type="entry name" value="beta-beta-alpha zinc fingers"/>
    <property type="match status" value="1"/>
</dbReference>
<keyword evidence="7" id="KW-0479">Metal-binding</keyword>
<evidence type="ECO:0000256" key="3">
    <source>
        <dbReference type="ARBA" id="ARBA00022490"/>
    </source>
</evidence>
<dbReference type="InterPro" id="IPR055135">
    <property type="entry name" value="PRMT_dom"/>
</dbReference>
<dbReference type="Pfam" id="PF22528">
    <property type="entry name" value="PRMT_C"/>
    <property type="match status" value="1"/>
</dbReference>
<evidence type="ECO:0000256" key="6">
    <source>
        <dbReference type="ARBA" id="ARBA00022691"/>
    </source>
</evidence>
<evidence type="ECO:0000256" key="9">
    <source>
        <dbReference type="ARBA" id="ARBA00022833"/>
    </source>
</evidence>
<feature type="region of interest" description="Disordered" evidence="13">
    <location>
        <begin position="1"/>
        <end position="39"/>
    </location>
</feature>
<feature type="compositionally biased region" description="Acidic residues" evidence="13">
    <location>
        <begin position="1"/>
        <end position="32"/>
    </location>
</feature>
<keyword evidence="18" id="KW-1185">Reference proteome</keyword>